<evidence type="ECO:0000256" key="1">
    <source>
        <dbReference type="SAM" id="Phobius"/>
    </source>
</evidence>
<keyword evidence="1" id="KW-0812">Transmembrane</keyword>
<feature type="transmembrane region" description="Helical" evidence="1">
    <location>
        <begin position="476"/>
        <end position="493"/>
    </location>
</feature>
<feature type="transmembrane region" description="Helical" evidence="1">
    <location>
        <begin position="221"/>
        <end position="237"/>
    </location>
</feature>
<dbReference type="EMBL" id="PSKQ01000010">
    <property type="protein sequence ID" value="MBE8719327.1"/>
    <property type="molecule type" value="Genomic_DNA"/>
</dbReference>
<evidence type="ECO:0008006" key="4">
    <source>
        <dbReference type="Google" id="ProtNLM"/>
    </source>
</evidence>
<accession>A0ABR9T1V7</accession>
<evidence type="ECO:0000313" key="3">
    <source>
        <dbReference type="Proteomes" id="UP000618319"/>
    </source>
</evidence>
<keyword evidence="1" id="KW-0472">Membrane</keyword>
<feature type="transmembrane region" description="Helical" evidence="1">
    <location>
        <begin position="51"/>
        <end position="69"/>
    </location>
</feature>
<sequence>MRNSEALRARVSPLKNTYKEDKLSGIKKIVDVILYVAVFFEVLFFPEIGNLIGCVMTLFCWWIFRYFFLFKKIILLHPFSFLMFLSMFMYRFVPFIATLVEGKPITYGFENAYETFFYETLLFVVSALAFYFASVQVVKPASNFVQEKLCKLNFYKSDIVVLWVMGFIGLIAQLYSLMIGGRSEYGDVLSKSIAGIQYMIYAPSILLFPSLTSQRYTVNRAHVLIYLGVVFTLSLATNSRQTMLMPVATLTLLFCLDILRRNLSIRQFVSPMKLAGFVVFFVFGMSLISDISIAMLANRGIRAHVSREELFIQTWNTLQNREQMDQLRKISSQYEIITNESYMINGWTETYIDNFMLNRYGNMRISDQTIYYANVVGWENLKMRDDLITKIWAILPTPILNNLGVKINKEDLEYSRGDYLYNLATGSGGLGGYRVTSHIGDGLATWGMWYFPIQFVIFYLVFKLLDCFVLYTKRGFIYSPYGLMSIFLFLGMFRNANGHFQDISYLMRGFWQDCFTYLVVYWLIKTLTKSLVNR</sequence>
<feature type="transmembrane region" description="Helical" evidence="1">
    <location>
        <begin position="449"/>
        <end position="469"/>
    </location>
</feature>
<protein>
    <recommendedName>
        <fullName evidence="4">O-antigen polysaccharide polymerase Wzy</fullName>
    </recommendedName>
</protein>
<feature type="transmembrane region" description="Helical" evidence="1">
    <location>
        <begin position="274"/>
        <end position="297"/>
    </location>
</feature>
<keyword evidence="1" id="KW-1133">Transmembrane helix</keyword>
<evidence type="ECO:0000313" key="2">
    <source>
        <dbReference type="EMBL" id="MBE8719327.1"/>
    </source>
</evidence>
<keyword evidence="3" id="KW-1185">Reference proteome</keyword>
<feature type="transmembrane region" description="Helical" evidence="1">
    <location>
        <begin position="159"/>
        <end position="180"/>
    </location>
</feature>
<feature type="transmembrane region" description="Helical" evidence="1">
    <location>
        <begin position="120"/>
        <end position="138"/>
    </location>
</feature>
<dbReference type="Proteomes" id="UP000618319">
    <property type="component" value="Unassembled WGS sequence"/>
</dbReference>
<organism evidence="2 3">
    <name type="scientific">Sphingobacterium pedocola</name>
    <dbReference type="NCBI Taxonomy" id="2082722"/>
    <lineage>
        <taxon>Bacteria</taxon>
        <taxon>Pseudomonadati</taxon>
        <taxon>Bacteroidota</taxon>
        <taxon>Sphingobacteriia</taxon>
        <taxon>Sphingobacteriales</taxon>
        <taxon>Sphingobacteriaceae</taxon>
        <taxon>Sphingobacterium</taxon>
    </lineage>
</organism>
<feature type="transmembrane region" description="Helical" evidence="1">
    <location>
        <begin position="29"/>
        <end position="45"/>
    </location>
</feature>
<dbReference type="RefSeq" id="WP_196937346.1">
    <property type="nucleotide sequence ID" value="NZ_MU158689.1"/>
</dbReference>
<reference evidence="2 3" key="1">
    <citation type="submission" date="2018-02" db="EMBL/GenBank/DDBJ databases">
        <title>Sphingobacterium KA21.</title>
        <authorList>
            <person name="Vasarhelyi B.M."/>
            <person name="Deshmukh S."/>
            <person name="Balint B."/>
            <person name="Kukolya J."/>
        </authorList>
    </citation>
    <scope>NUCLEOTIDE SEQUENCE [LARGE SCALE GENOMIC DNA]</scope>
    <source>
        <strain evidence="2 3">Ka21</strain>
    </source>
</reference>
<feature type="transmembrane region" description="Helical" evidence="1">
    <location>
        <begin position="192"/>
        <end position="209"/>
    </location>
</feature>
<comment type="caution">
    <text evidence="2">The sequence shown here is derived from an EMBL/GenBank/DDBJ whole genome shotgun (WGS) entry which is preliminary data.</text>
</comment>
<gene>
    <name evidence="2" type="ORF">C4F40_01105</name>
</gene>
<feature type="transmembrane region" description="Helical" evidence="1">
    <location>
        <begin position="81"/>
        <end position="100"/>
    </location>
</feature>
<name>A0ABR9T1V7_9SPHI</name>
<proteinExistence type="predicted"/>